<keyword evidence="1" id="KW-0472">Membrane</keyword>
<feature type="transmembrane region" description="Helical" evidence="1">
    <location>
        <begin position="350"/>
        <end position="374"/>
    </location>
</feature>
<feature type="domain" description="EGF-like" evidence="3">
    <location>
        <begin position="152"/>
        <end position="191"/>
    </location>
</feature>
<dbReference type="CDD" id="cd00064">
    <property type="entry name" value="FU"/>
    <property type="match status" value="1"/>
</dbReference>
<dbReference type="OrthoDB" id="300641at2759"/>
<name>V6TP95_GIAIN</name>
<reference evidence="5" key="1">
    <citation type="submission" date="2012-02" db="EMBL/GenBank/DDBJ databases">
        <title>Genome sequencing of Giardia lamblia Genotypes A2 and B isolates (DH and GS) and comparative analysis with the genomes of Genotypes A1 and E (WB and Pig).</title>
        <authorList>
            <person name="Adam R."/>
            <person name="Dahlstrom E."/>
            <person name="Martens C."/>
            <person name="Bruno D."/>
            <person name="Barbian K."/>
            <person name="Porcella S.F."/>
            <person name="Nash T."/>
        </authorList>
    </citation>
    <scope>NUCLEOTIDE SEQUENCE</scope>
    <source>
        <strain evidence="5">GS</strain>
    </source>
</reference>
<keyword evidence="2" id="KW-0732">Signal</keyword>
<feature type="domain" description="EGF-like" evidence="3">
    <location>
        <begin position="262"/>
        <end position="293"/>
    </location>
</feature>
<protein>
    <submittedName>
        <fullName evidence="4">Variant-specific surface protein</fullName>
    </submittedName>
</protein>
<organism evidence="4 5">
    <name type="scientific">Giardia intestinalis</name>
    <name type="common">Giardia lamblia</name>
    <dbReference type="NCBI Taxonomy" id="5741"/>
    <lineage>
        <taxon>Eukaryota</taxon>
        <taxon>Metamonada</taxon>
        <taxon>Diplomonadida</taxon>
        <taxon>Hexamitidae</taxon>
        <taxon>Giardiinae</taxon>
        <taxon>Giardia</taxon>
    </lineage>
</organism>
<proteinExistence type="predicted"/>
<evidence type="ECO:0000313" key="4">
    <source>
        <dbReference type="EMBL" id="ESU40152.1"/>
    </source>
</evidence>
<dbReference type="SUPFAM" id="SSF57184">
    <property type="entry name" value="Growth factor receptor domain"/>
    <property type="match status" value="2"/>
</dbReference>
<evidence type="ECO:0000256" key="1">
    <source>
        <dbReference type="SAM" id="Phobius"/>
    </source>
</evidence>
<dbReference type="EMBL" id="AHHH01000304">
    <property type="protein sequence ID" value="ESU40152.1"/>
    <property type="molecule type" value="Genomic_DNA"/>
</dbReference>
<dbReference type="SMART" id="SM00181">
    <property type="entry name" value="EGF"/>
    <property type="match status" value="3"/>
</dbReference>
<dbReference type="Gene3D" id="2.10.220.10">
    <property type="entry name" value="Hormone Receptor, Insulin-like Growth Factor Receptor 1, Chain A, domain 2"/>
    <property type="match status" value="1"/>
</dbReference>
<dbReference type="Pfam" id="PF03302">
    <property type="entry name" value="VSP"/>
    <property type="match status" value="1"/>
</dbReference>
<dbReference type="VEuPathDB" id="GiardiaDB:GL50803_00115158"/>
<feature type="chain" id="PRO_5004751993" evidence="2">
    <location>
        <begin position="18"/>
        <end position="379"/>
    </location>
</feature>
<dbReference type="InterPro" id="IPR009030">
    <property type="entry name" value="Growth_fac_rcpt_cys_sf"/>
</dbReference>
<dbReference type="VEuPathDB" id="GiardiaDB:GL50581_2672"/>
<reference evidence="4 5" key="2">
    <citation type="journal article" date="2013" name="Genome Biol. Evol.">
        <title>Genome sequencing of Giardia lamblia genotypes A2 and B isolates (DH and GS) and comparative analysis with the genomes of genotypes A1 and E (WB and Pig).</title>
        <authorList>
            <person name="Adam R.D."/>
            <person name="Dahlstrom E.W."/>
            <person name="Martens C.A."/>
            <person name="Bruno D.P."/>
            <person name="Barbian K.D."/>
            <person name="Ricklefs S.M."/>
            <person name="Hernandez M.M."/>
            <person name="Narla N.P."/>
            <person name="Patel R.B."/>
            <person name="Porcella S.F."/>
            <person name="Nash T.E."/>
        </authorList>
    </citation>
    <scope>NUCLEOTIDE SEQUENCE [LARGE SCALE GENOMIC DNA]</scope>
    <source>
        <strain evidence="4 5">GS</strain>
    </source>
</reference>
<dbReference type="AlphaFoldDB" id="V6TP95"/>
<dbReference type="PANTHER" id="PTHR23275">
    <property type="entry name" value="CABRIOLET.-RELATED"/>
    <property type="match status" value="1"/>
</dbReference>
<sequence length="379" mass="39168">MSGKFLLIGIILQLAGAVRVAGGDCESGKFPVANPDGNGNTCVLCSDTTKGGINHCAECSLLTSKARSSTVLITCTKCSDNALSPVGDACLRKCPAGSYETTTTPDNTRVCTPCHSSCAGCNNDPSQNSCTSCYPGFVLDHTNGPLGMCIPECTGKYAENCADGQCTAKIGSSKYCSRCKTGFVPVDGICVSVASRGRETTICTPKGDGTCESCKDTYFLQSGGCYQSTAYPGKTLCEKASNGKCTLCANLQTPDTNGSCPLCAAGCDLCDKSTTKTCSACFPGYYLSTDKCVKCDANSDNGIKGVTNCVSCDPPDSNQGSVTCYVTQEPTVNPTDPSVNKGGSSLSTGAIAGISIVIILIIGGLAGFLCWWFLCHKKK</sequence>
<dbReference type="InterPro" id="IPR000742">
    <property type="entry name" value="EGF"/>
</dbReference>
<evidence type="ECO:0000313" key="5">
    <source>
        <dbReference type="Proteomes" id="UP000018040"/>
    </source>
</evidence>
<dbReference type="VEuPathDB" id="GiardiaDB:DHA2_150289"/>
<dbReference type="InterPro" id="IPR006212">
    <property type="entry name" value="Furin_repeat"/>
</dbReference>
<gene>
    <name evidence="4" type="ORF">GSB_155233</name>
</gene>
<dbReference type="InterPro" id="IPR052798">
    <property type="entry name" value="Giardia_VSA"/>
</dbReference>
<dbReference type="PANTHER" id="PTHR23275:SF100">
    <property type="entry name" value="EGF-LIKE DOMAIN-CONTAINING PROTEIN"/>
    <property type="match status" value="1"/>
</dbReference>
<dbReference type="VEuPathDB" id="GiardiaDB:QR46_4906"/>
<keyword evidence="1" id="KW-0812">Transmembrane</keyword>
<dbReference type="Proteomes" id="UP000018040">
    <property type="component" value="Unassembled WGS sequence"/>
</dbReference>
<evidence type="ECO:0000259" key="3">
    <source>
        <dbReference type="SMART" id="SM00181"/>
    </source>
</evidence>
<keyword evidence="1" id="KW-1133">Transmembrane helix</keyword>
<feature type="domain" description="EGF-like" evidence="3">
    <location>
        <begin position="113"/>
        <end position="150"/>
    </location>
</feature>
<comment type="caution">
    <text evidence="4">The sequence shown here is derived from an EMBL/GenBank/DDBJ whole genome shotgun (WGS) entry which is preliminary data.</text>
</comment>
<evidence type="ECO:0000256" key="2">
    <source>
        <dbReference type="SAM" id="SignalP"/>
    </source>
</evidence>
<dbReference type="SMART" id="SM00261">
    <property type="entry name" value="FU"/>
    <property type="match status" value="3"/>
</dbReference>
<dbReference type="InterPro" id="IPR005127">
    <property type="entry name" value="Giardia_VSP"/>
</dbReference>
<accession>V6TP95</accession>
<feature type="signal peptide" evidence="2">
    <location>
        <begin position="1"/>
        <end position="17"/>
    </location>
</feature>